<sequence length="193" mass="21427">MKKISQENLNLSQFVGKVFGDDWGMAEYLDAQRQNVIYVLSGRDKKKPGLVSHATIGLSDFKLGEDKGGVALGAELVGGCNDLCDYFDRALADCADIILHHNRLCKPGSIFANVLEKYDTSSQMKHFLFAVPSFWPDELYPLNFKSKTVLWLQALPISETEMQFASQNGADKLGEKLLANKADLADLQRKPVV</sequence>
<name>A0A3B0R8N5_9ZZZZ</name>
<evidence type="ECO:0000259" key="1">
    <source>
        <dbReference type="Pfam" id="PF05076"/>
    </source>
</evidence>
<gene>
    <name evidence="2" type="ORF">MNBD_ALPHA08-148</name>
</gene>
<dbReference type="InterPro" id="IPR020941">
    <property type="entry name" value="SUFU-like_domain"/>
</dbReference>
<feature type="domain" description="Suppressor of fused-like" evidence="1">
    <location>
        <begin position="37"/>
        <end position="190"/>
    </location>
</feature>
<evidence type="ECO:0000313" key="2">
    <source>
        <dbReference type="EMBL" id="VAV88822.1"/>
    </source>
</evidence>
<protein>
    <recommendedName>
        <fullName evidence="1">Suppressor of fused-like domain-containing protein</fullName>
    </recommendedName>
</protein>
<organism evidence="2">
    <name type="scientific">hydrothermal vent metagenome</name>
    <dbReference type="NCBI Taxonomy" id="652676"/>
    <lineage>
        <taxon>unclassified sequences</taxon>
        <taxon>metagenomes</taxon>
        <taxon>ecological metagenomes</taxon>
    </lineage>
</organism>
<proteinExistence type="predicted"/>
<reference evidence="2" key="1">
    <citation type="submission" date="2018-06" db="EMBL/GenBank/DDBJ databases">
        <authorList>
            <person name="Zhirakovskaya E."/>
        </authorList>
    </citation>
    <scope>NUCLEOTIDE SEQUENCE</scope>
</reference>
<dbReference type="AlphaFoldDB" id="A0A3B0R8N5"/>
<dbReference type="EMBL" id="UOEC01000052">
    <property type="protein sequence ID" value="VAV88822.1"/>
    <property type="molecule type" value="Genomic_DNA"/>
</dbReference>
<dbReference type="Pfam" id="PF05076">
    <property type="entry name" value="SUFU"/>
    <property type="match status" value="1"/>
</dbReference>
<accession>A0A3B0R8N5</accession>